<gene>
    <name evidence="1" type="ORF">HYPSUDRAFT_203369</name>
</gene>
<reference evidence="2" key="1">
    <citation type="submission" date="2014-04" db="EMBL/GenBank/DDBJ databases">
        <title>Evolutionary Origins and Diversification of the Mycorrhizal Mutualists.</title>
        <authorList>
            <consortium name="DOE Joint Genome Institute"/>
            <consortium name="Mycorrhizal Genomics Consortium"/>
            <person name="Kohler A."/>
            <person name="Kuo A."/>
            <person name="Nagy L.G."/>
            <person name="Floudas D."/>
            <person name="Copeland A."/>
            <person name="Barry K.W."/>
            <person name="Cichocki N."/>
            <person name="Veneault-Fourrey C."/>
            <person name="LaButti K."/>
            <person name="Lindquist E.A."/>
            <person name="Lipzen A."/>
            <person name="Lundell T."/>
            <person name="Morin E."/>
            <person name="Murat C."/>
            <person name="Riley R."/>
            <person name="Ohm R."/>
            <person name="Sun H."/>
            <person name="Tunlid A."/>
            <person name="Henrissat B."/>
            <person name="Grigoriev I.V."/>
            <person name="Hibbett D.S."/>
            <person name="Martin F."/>
        </authorList>
    </citation>
    <scope>NUCLEOTIDE SEQUENCE [LARGE SCALE GENOMIC DNA]</scope>
    <source>
        <strain evidence="2">FD-334 SS-4</strain>
    </source>
</reference>
<dbReference type="EMBL" id="KN817562">
    <property type="protein sequence ID" value="KJA20979.1"/>
    <property type="molecule type" value="Genomic_DNA"/>
</dbReference>
<sequence>MRRSILPRKPSIEELPVELLTIIFDHLLDVCDLSDPSEDYQAAFPFNVANTCSRWLDISLLKSAYWDTIILDLSRDPTPFLHAFDLIDSKSHQSKVIDVVVINGTLRQPRNSEKALENFRAAAVYSHLEKSAIACCRTITFDLEFQSSLPSAARILSHELPHLSELLLLCTEHDCDSEDATPNPERRQLNTPSRNNLPSLEKLDLTGLTFMELGCFGHDFLKDLSNGRLQLFITHFKFHQEASTHTTRSLTSLVDALDVMSSKSPIHTLALFDITFNYETSQMVETDYALAARRLSFDSVSSEFIDKFFYYSLFRFEHMETLTFKGCHVPHMRVYGCPSSLKIELVDIPRLTFNCDVLSTTHQNGSQREHGDSMMNVMKTFRAHDVTLVQCKGVTDTFLRRLSSIGLSGCVAPYLRYLTIHDCIGFTPSGIHSLVSVRSRLNREVSQFVCAPLWEVTISGTGPSLSDEEARGFADLSEITSLNWLGKQL</sequence>
<dbReference type="STRING" id="945553.A0A0D2NQD3"/>
<protein>
    <recommendedName>
        <fullName evidence="3">F-box domain-containing protein</fullName>
    </recommendedName>
</protein>
<proteinExistence type="predicted"/>
<evidence type="ECO:0000313" key="1">
    <source>
        <dbReference type="EMBL" id="KJA20979.1"/>
    </source>
</evidence>
<dbReference type="AlphaFoldDB" id="A0A0D2NQD3"/>
<organism evidence="1 2">
    <name type="scientific">Hypholoma sublateritium (strain FD-334 SS-4)</name>
    <dbReference type="NCBI Taxonomy" id="945553"/>
    <lineage>
        <taxon>Eukaryota</taxon>
        <taxon>Fungi</taxon>
        <taxon>Dikarya</taxon>
        <taxon>Basidiomycota</taxon>
        <taxon>Agaricomycotina</taxon>
        <taxon>Agaricomycetes</taxon>
        <taxon>Agaricomycetidae</taxon>
        <taxon>Agaricales</taxon>
        <taxon>Agaricineae</taxon>
        <taxon>Strophariaceae</taxon>
        <taxon>Hypholoma</taxon>
    </lineage>
</organism>
<dbReference type="OrthoDB" id="3001771at2759"/>
<name>A0A0D2NQD3_HYPSF</name>
<keyword evidence="2" id="KW-1185">Reference proteome</keyword>
<evidence type="ECO:0008006" key="3">
    <source>
        <dbReference type="Google" id="ProtNLM"/>
    </source>
</evidence>
<dbReference type="Proteomes" id="UP000054270">
    <property type="component" value="Unassembled WGS sequence"/>
</dbReference>
<accession>A0A0D2NQD3</accession>
<evidence type="ECO:0000313" key="2">
    <source>
        <dbReference type="Proteomes" id="UP000054270"/>
    </source>
</evidence>